<keyword evidence="1" id="KW-0997">Cell inner membrane</keyword>
<dbReference type="eggNOG" id="COG0759">
    <property type="taxonomic scope" value="Bacteria"/>
</dbReference>
<dbReference type="Proteomes" id="UP000002012">
    <property type="component" value="Chromosome"/>
</dbReference>
<evidence type="ECO:0000313" key="2">
    <source>
        <dbReference type="EMBL" id="ADD66841.1"/>
    </source>
</evidence>
<dbReference type="GO" id="GO:0005886">
    <property type="term" value="C:plasma membrane"/>
    <property type="evidence" value="ECO:0007669"/>
    <property type="project" value="UniProtKB-SubCell"/>
</dbReference>
<comment type="function">
    <text evidence="1">Could be involved in insertion of integral membrane proteins into the membrane.</text>
</comment>
<comment type="subcellular location">
    <subcellularLocation>
        <location evidence="1">Cell inner membrane</location>
        <topology evidence="1">Peripheral membrane protein</topology>
        <orientation evidence="1">Cytoplasmic side</orientation>
    </subcellularLocation>
</comment>
<dbReference type="InParanoid" id="D4H193"/>
<dbReference type="PaxDb" id="522772-Dacet_0035"/>
<accession>D4H193</accession>
<dbReference type="FunCoup" id="D4H193">
    <property type="interactions" value="300"/>
</dbReference>
<gene>
    <name evidence="2" type="ordered locus">Dacet_0035</name>
</gene>
<dbReference type="KEGG" id="dap:Dacet_0035"/>
<dbReference type="EMBL" id="CP001968">
    <property type="protein sequence ID" value="ADD66841.1"/>
    <property type="molecule type" value="Genomic_DNA"/>
</dbReference>
<reference evidence="2 3" key="1">
    <citation type="journal article" date="2010" name="Stand. Genomic Sci.">
        <title>Complete genome sequence of Denitrovibrio acetiphilus type strain (N2460).</title>
        <authorList>
            <person name="Kiss H."/>
            <person name="Lang E."/>
            <person name="Lapidus A."/>
            <person name="Copeland A."/>
            <person name="Nolan M."/>
            <person name="Glavina Del Rio T."/>
            <person name="Chen F."/>
            <person name="Lucas S."/>
            <person name="Tice H."/>
            <person name="Cheng J.F."/>
            <person name="Han C."/>
            <person name="Goodwin L."/>
            <person name="Pitluck S."/>
            <person name="Liolios K."/>
            <person name="Pati A."/>
            <person name="Ivanova N."/>
            <person name="Mavromatis K."/>
            <person name="Chen A."/>
            <person name="Palaniappan K."/>
            <person name="Land M."/>
            <person name="Hauser L."/>
            <person name="Chang Y.J."/>
            <person name="Jeffries C.D."/>
            <person name="Detter J.C."/>
            <person name="Brettin T."/>
            <person name="Spring S."/>
            <person name="Rohde M."/>
            <person name="Goker M."/>
            <person name="Woyke T."/>
            <person name="Bristow J."/>
            <person name="Eisen J.A."/>
            <person name="Markowitz V."/>
            <person name="Hugenholtz P."/>
            <person name="Kyrpides N.C."/>
            <person name="Klenk H.P."/>
        </authorList>
    </citation>
    <scope>NUCLEOTIDE SEQUENCE [LARGE SCALE GENOMIC DNA]</scope>
    <source>
        <strain evidence="3">DSM 12809 / NBRC 114555 / N2460</strain>
    </source>
</reference>
<keyword evidence="3" id="KW-1185">Reference proteome</keyword>
<evidence type="ECO:0000256" key="1">
    <source>
        <dbReference type="HAMAP-Rule" id="MF_00386"/>
    </source>
</evidence>
<dbReference type="PANTHER" id="PTHR33383:SF1">
    <property type="entry name" value="MEMBRANE PROTEIN INSERTION EFFICIENCY FACTOR-RELATED"/>
    <property type="match status" value="1"/>
</dbReference>
<dbReference type="Pfam" id="PF01809">
    <property type="entry name" value="YidD"/>
    <property type="match status" value="1"/>
</dbReference>
<dbReference type="NCBIfam" id="TIGR00278">
    <property type="entry name" value="membrane protein insertion efficiency factor YidD"/>
    <property type="match status" value="1"/>
</dbReference>
<evidence type="ECO:0000313" key="3">
    <source>
        <dbReference type="Proteomes" id="UP000002012"/>
    </source>
</evidence>
<keyword evidence="1" id="KW-0472">Membrane</keyword>
<dbReference type="AlphaFoldDB" id="D4H193"/>
<dbReference type="HAMAP" id="MF_00386">
    <property type="entry name" value="UPF0161_YidD"/>
    <property type="match status" value="1"/>
</dbReference>
<dbReference type="InterPro" id="IPR002696">
    <property type="entry name" value="Membr_insert_effic_factor_YidD"/>
</dbReference>
<dbReference type="HOGENOM" id="CLU_144811_6_0_0"/>
<name>D4H193_DENA2</name>
<proteinExistence type="inferred from homology"/>
<protein>
    <recommendedName>
        <fullName evidence="1">Putative membrane protein insertion efficiency factor</fullName>
    </recommendedName>
</protein>
<dbReference type="SMART" id="SM01234">
    <property type="entry name" value="Haemolytic"/>
    <property type="match status" value="1"/>
</dbReference>
<dbReference type="RefSeq" id="WP_013009389.1">
    <property type="nucleotide sequence ID" value="NC_013943.1"/>
</dbReference>
<dbReference type="PANTHER" id="PTHR33383">
    <property type="entry name" value="MEMBRANE PROTEIN INSERTION EFFICIENCY FACTOR-RELATED"/>
    <property type="match status" value="1"/>
</dbReference>
<dbReference type="STRING" id="522772.Dacet_0035"/>
<dbReference type="OrthoDB" id="9801753at2"/>
<keyword evidence="1" id="KW-1003">Cell membrane</keyword>
<comment type="similarity">
    <text evidence="1">Belongs to the UPF0161 family.</text>
</comment>
<organism evidence="2 3">
    <name type="scientific">Denitrovibrio acetiphilus (strain DSM 12809 / NBRC 114555 / N2460)</name>
    <dbReference type="NCBI Taxonomy" id="522772"/>
    <lineage>
        <taxon>Bacteria</taxon>
        <taxon>Pseudomonadati</taxon>
        <taxon>Deferribacterota</taxon>
        <taxon>Deferribacteres</taxon>
        <taxon>Deferribacterales</taxon>
        <taxon>Geovibrionaceae</taxon>
        <taxon>Denitrovibrio</taxon>
    </lineage>
</organism>
<sequence length="80" mass="9042">MKSSHLLKILNPKNLLIAVLRLYKLFISPLLGNRCRFYPSCSDYAMTALKEKGLIKGTMLSVWRVARCNPLSKGGYDPVK</sequence>